<reference evidence="4 5" key="2">
    <citation type="journal article" date="2014" name="J. Gen. Appl. Microbiol.">
        <title>The early diverging ascomycetous budding yeast Saitoella complicata has three histone deacetylases belonging to the Clr6, Hos2, and Rpd3 lineages.</title>
        <authorList>
            <person name="Nishida H."/>
            <person name="Matsumoto T."/>
            <person name="Kondo S."/>
            <person name="Hamamoto M."/>
            <person name="Yoshikawa H."/>
        </authorList>
    </citation>
    <scope>NUCLEOTIDE SEQUENCE [LARGE SCALE GENOMIC DNA]</scope>
    <source>
        <strain evidence="4 5">NRRL Y-17804</strain>
    </source>
</reference>
<evidence type="ECO:0000313" key="4">
    <source>
        <dbReference type="EMBL" id="GAO47339.1"/>
    </source>
</evidence>
<protein>
    <submittedName>
        <fullName evidence="4">Uncharacterized protein</fullName>
    </submittedName>
</protein>
<dbReference type="Pfam" id="PF13417">
    <property type="entry name" value="GST_N_3"/>
    <property type="match status" value="1"/>
</dbReference>
<dbReference type="Gene3D" id="1.20.1050.10">
    <property type="match status" value="1"/>
</dbReference>
<dbReference type="AlphaFoldDB" id="A0A0E9NBW8"/>
<keyword evidence="5" id="KW-1185">Reference proteome</keyword>
<feature type="domain" description="DUF7962" evidence="3">
    <location>
        <begin position="132"/>
        <end position="248"/>
    </location>
</feature>
<dbReference type="EMBL" id="BACD03000008">
    <property type="protein sequence ID" value="GAO47339.1"/>
    <property type="molecule type" value="Genomic_DNA"/>
</dbReference>
<dbReference type="Gene3D" id="3.40.30.110">
    <property type="match status" value="2"/>
</dbReference>
<feature type="compositionally biased region" description="Basic residues" evidence="1">
    <location>
        <begin position="434"/>
        <end position="443"/>
    </location>
</feature>
<gene>
    <name evidence="4" type="ORF">G7K_1547-t1</name>
</gene>
<dbReference type="CDD" id="cd00570">
    <property type="entry name" value="GST_N_family"/>
    <property type="match status" value="1"/>
</dbReference>
<reference evidence="4 5" key="1">
    <citation type="journal article" date="2011" name="J. Gen. Appl. Microbiol.">
        <title>Draft genome sequencing of the enigmatic yeast Saitoella complicata.</title>
        <authorList>
            <person name="Nishida H."/>
            <person name="Hamamoto M."/>
            <person name="Sugiyama J."/>
        </authorList>
    </citation>
    <scope>NUCLEOTIDE SEQUENCE [LARGE SCALE GENOMIC DNA]</scope>
    <source>
        <strain evidence="4 5">NRRL Y-17804</strain>
    </source>
</reference>
<feature type="region of interest" description="Disordered" evidence="1">
    <location>
        <begin position="380"/>
        <end position="443"/>
    </location>
</feature>
<sequence length="443" mass="49057">MDDAYGKRGTIMRRNSEMSTDQLILYHYPPSPWAQKITNFLAVSGTSYTECKQPMVMPRSDLSLLGISYRRIPLIAVGKDVYCDTRLILDRLVGGMGQVPVEGVKDLDRWRANAGLARGLEFWSGTKIFPIAPLTFPPSFPIFKNKQFLKDREAFSGRSWQPEHLAKVRPGALAEFKAYVDIIENEVLADGRDWVLGTENCGMGDVQLSWVVDWVINGLGATKGLIDQDTHPKTCAWLSRFRKAVTDGTATIKRTSIKGEEAKAKILASNTFADVQHDKNDPQLGDCVGQDVSVVPEDTGRSHPQVGKLVAANSGEVVVEVQVPSGEGAIRVHFPRIGFRVVKGGKDAKLKAFRLPRYTPAAPAFLTESRKTEPWFSWQRAGGGHRAASSSRAHNRKFTSSSPPNPTTPQRRRARKSTRLQDANNHGVYVTARAKPKTRKPLP</sequence>
<dbReference type="Pfam" id="PF25907">
    <property type="entry name" value="DUF7962"/>
    <property type="match status" value="1"/>
</dbReference>
<name>A0A0E9NBW8_SAICN</name>
<dbReference type="OMA" id="IPYTQCL"/>
<dbReference type="Proteomes" id="UP000033140">
    <property type="component" value="Unassembled WGS sequence"/>
</dbReference>
<proteinExistence type="predicted"/>
<dbReference type="SUPFAM" id="SSF52833">
    <property type="entry name" value="Thioredoxin-like"/>
    <property type="match status" value="1"/>
</dbReference>
<evidence type="ECO:0000256" key="1">
    <source>
        <dbReference type="SAM" id="MobiDB-lite"/>
    </source>
</evidence>
<reference evidence="4 5" key="3">
    <citation type="journal article" date="2015" name="Genome Announc.">
        <title>Draft Genome Sequence of the Archiascomycetous Yeast Saitoella complicata.</title>
        <authorList>
            <person name="Yamauchi K."/>
            <person name="Kondo S."/>
            <person name="Hamamoto M."/>
            <person name="Takahashi Y."/>
            <person name="Ogura Y."/>
            <person name="Hayashi T."/>
            <person name="Nishida H."/>
        </authorList>
    </citation>
    <scope>NUCLEOTIDE SEQUENCE [LARGE SCALE GENOMIC DNA]</scope>
    <source>
        <strain evidence="4 5">NRRL Y-17804</strain>
    </source>
</reference>
<evidence type="ECO:0000259" key="3">
    <source>
        <dbReference type="Pfam" id="PF25907"/>
    </source>
</evidence>
<comment type="caution">
    <text evidence="4">The sequence shown here is derived from an EMBL/GenBank/DDBJ whole genome shotgun (WGS) entry which is preliminary data.</text>
</comment>
<feature type="domain" description="GST N-terminal" evidence="2">
    <location>
        <begin position="25"/>
        <end position="92"/>
    </location>
</feature>
<dbReference type="InterPro" id="IPR036249">
    <property type="entry name" value="Thioredoxin-like_sf"/>
</dbReference>
<dbReference type="InterPro" id="IPR058268">
    <property type="entry name" value="DUF7962"/>
</dbReference>
<evidence type="ECO:0000259" key="2">
    <source>
        <dbReference type="Pfam" id="PF13417"/>
    </source>
</evidence>
<evidence type="ECO:0000313" key="5">
    <source>
        <dbReference type="Proteomes" id="UP000033140"/>
    </source>
</evidence>
<dbReference type="InterPro" id="IPR004045">
    <property type="entry name" value="Glutathione_S-Trfase_N"/>
</dbReference>
<organism evidence="4 5">
    <name type="scientific">Saitoella complicata (strain BCRC 22490 / CBS 7301 / JCM 7358 / NBRC 10748 / NRRL Y-17804)</name>
    <dbReference type="NCBI Taxonomy" id="698492"/>
    <lineage>
        <taxon>Eukaryota</taxon>
        <taxon>Fungi</taxon>
        <taxon>Dikarya</taxon>
        <taxon>Ascomycota</taxon>
        <taxon>Taphrinomycotina</taxon>
        <taxon>Taphrinomycotina incertae sedis</taxon>
        <taxon>Saitoella</taxon>
    </lineage>
</organism>
<dbReference type="STRING" id="698492.A0A0E9NBW8"/>
<accession>A0A0E9NBW8</accession>
<dbReference type="SUPFAM" id="SSF47616">
    <property type="entry name" value="GST C-terminal domain-like"/>
    <property type="match status" value="1"/>
</dbReference>
<dbReference type="InterPro" id="IPR036282">
    <property type="entry name" value="Glutathione-S-Trfase_C_sf"/>
</dbReference>